<dbReference type="CDD" id="cd06741">
    <property type="entry name" value="PDZ2_FL-whirlin"/>
    <property type="match status" value="1"/>
</dbReference>
<dbReference type="SUPFAM" id="SSF50156">
    <property type="entry name" value="PDZ domain-like"/>
    <property type="match status" value="3"/>
</dbReference>
<feature type="compositionally biased region" description="Polar residues" evidence="4">
    <location>
        <begin position="825"/>
        <end position="862"/>
    </location>
</feature>
<feature type="compositionally biased region" description="Low complexity" evidence="4">
    <location>
        <begin position="723"/>
        <end position="824"/>
    </location>
</feature>
<feature type="domain" description="PDZ" evidence="5">
    <location>
        <begin position="1080"/>
        <end position="1151"/>
    </location>
</feature>
<keyword evidence="3" id="KW-0966">Cell projection</keyword>
<feature type="compositionally biased region" description="Polar residues" evidence="4">
    <location>
        <begin position="304"/>
        <end position="317"/>
    </location>
</feature>
<dbReference type="InterPro" id="IPR036034">
    <property type="entry name" value="PDZ_sf"/>
</dbReference>
<organism evidence="6 7">
    <name type="scientific">Salmo salar</name>
    <name type="common">Atlantic salmon</name>
    <dbReference type="NCBI Taxonomy" id="8030"/>
    <lineage>
        <taxon>Eukaryota</taxon>
        <taxon>Metazoa</taxon>
        <taxon>Chordata</taxon>
        <taxon>Craniata</taxon>
        <taxon>Vertebrata</taxon>
        <taxon>Euteleostomi</taxon>
        <taxon>Actinopterygii</taxon>
        <taxon>Neopterygii</taxon>
        <taxon>Teleostei</taxon>
        <taxon>Protacanthopterygii</taxon>
        <taxon>Salmoniformes</taxon>
        <taxon>Salmonidae</taxon>
        <taxon>Salmoninae</taxon>
        <taxon>Salmo</taxon>
    </lineage>
</organism>
<comment type="subcellular location">
    <subcellularLocation>
        <location evidence="1">Cell projection</location>
    </subcellularLocation>
</comment>
<dbReference type="Pfam" id="PF00595">
    <property type="entry name" value="PDZ"/>
    <property type="match status" value="3"/>
</dbReference>
<feature type="compositionally biased region" description="Polar residues" evidence="4">
    <location>
        <begin position="1007"/>
        <end position="1024"/>
    </location>
</feature>
<evidence type="ECO:0000256" key="4">
    <source>
        <dbReference type="SAM" id="MobiDB-lite"/>
    </source>
</evidence>
<keyword evidence="2" id="KW-0677">Repeat</keyword>
<dbReference type="PROSITE" id="PS50106">
    <property type="entry name" value="PDZ"/>
    <property type="match status" value="3"/>
</dbReference>
<dbReference type="Proteomes" id="UP001652741">
    <property type="component" value="Chromosome ssa20"/>
</dbReference>
<feature type="region of interest" description="Disordered" evidence="4">
    <location>
        <begin position="1"/>
        <end position="26"/>
    </location>
</feature>
<feature type="compositionally biased region" description="Basic and acidic residues" evidence="4">
    <location>
        <begin position="661"/>
        <end position="671"/>
    </location>
</feature>
<evidence type="ECO:0000259" key="5">
    <source>
        <dbReference type="PROSITE" id="PS50106"/>
    </source>
</evidence>
<dbReference type="InterPro" id="IPR051844">
    <property type="entry name" value="USH2_Complex_Protein"/>
</dbReference>
<dbReference type="CDD" id="cd06742">
    <property type="entry name" value="PDZ3_FL-whirlin-like"/>
    <property type="match status" value="1"/>
</dbReference>
<dbReference type="Gene3D" id="2.30.42.10">
    <property type="match status" value="3"/>
</dbReference>
<feature type="compositionally biased region" description="Low complexity" evidence="4">
    <location>
        <begin position="10"/>
        <end position="20"/>
    </location>
</feature>
<feature type="domain" description="PDZ" evidence="5">
    <location>
        <begin position="326"/>
        <end position="396"/>
    </location>
</feature>
<feature type="compositionally biased region" description="Polar residues" evidence="4">
    <location>
        <begin position="706"/>
        <end position="716"/>
    </location>
</feature>
<reference evidence="7" key="1">
    <citation type="submission" date="2025-08" db="UniProtKB">
        <authorList>
            <consortium name="RefSeq"/>
        </authorList>
    </citation>
    <scope>IDENTIFICATION</scope>
</reference>
<dbReference type="RefSeq" id="XP_045559327.1">
    <property type="nucleotide sequence ID" value="XM_045703371.1"/>
</dbReference>
<dbReference type="CDD" id="cd07356">
    <property type="entry name" value="HN_L-whirlin_R1_like"/>
    <property type="match status" value="1"/>
</dbReference>
<evidence type="ECO:0000256" key="3">
    <source>
        <dbReference type="ARBA" id="ARBA00023273"/>
    </source>
</evidence>
<dbReference type="CDD" id="cd06740">
    <property type="entry name" value="PDZ1_FL-whirlin"/>
    <property type="match status" value="1"/>
</dbReference>
<evidence type="ECO:0000256" key="1">
    <source>
        <dbReference type="ARBA" id="ARBA00004316"/>
    </source>
</evidence>
<dbReference type="PANTHER" id="PTHR23116">
    <property type="entry name" value="PDZ DOMAIN CONTAINING WHIRLIN AND HARMONIN-RELATED"/>
    <property type="match status" value="1"/>
</dbReference>
<dbReference type="InterPro" id="IPR047056">
    <property type="entry name" value="Whirlin_HN-like_dom1"/>
</dbReference>
<feature type="region of interest" description="Disordered" evidence="4">
    <location>
        <begin position="418"/>
        <end position="438"/>
    </location>
</feature>
<dbReference type="SMART" id="SM00228">
    <property type="entry name" value="PDZ"/>
    <property type="match status" value="3"/>
</dbReference>
<evidence type="ECO:0000313" key="7">
    <source>
        <dbReference type="RefSeq" id="XP_045559327.1"/>
    </source>
</evidence>
<gene>
    <name evidence="7" type="primary">LOC106580631</name>
</gene>
<protein>
    <submittedName>
        <fullName evidence="7">Whirlin</fullName>
    </submittedName>
</protein>
<keyword evidence="6" id="KW-1185">Reference proteome</keyword>
<dbReference type="Gene3D" id="1.20.1160.20">
    <property type="match status" value="2"/>
</dbReference>
<name>A0ABM3DKK1_SALSA</name>
<evidence type="ECO:0000256" key="2">
    <source>
        <dbReference type="ARBA" id="ARBA00022737"/>
    </source>
</evidence>
<feature type="compositionally biased region" description="Polar residues" evidence="4">
    <location>
        <begin position="1038"/>
        <end position="1060"/>
    </location>
</feature>
<dbReference type="GeneID" id="106580631"/>
<accession>A0ABM3DKK1</accession>
<proteinExistence type="predicted"/>
<feature type="region of interest" description="Disordered" evidence="4">
    <location>
        <begin position="298"/>
        <end position="324"/>
    </location>
</feature>
<feature type="domain" description="PDZ" evidence="5">
    <location>
        <begin position="194"/>
        <end position="263"/>
    </location>
</feature>
<dbReference type="InterPro" id="IPR001478">
    <property type="entry name" value="PDZ"/>
</dbReference>
<feature type="region of interest" description="Disordered" evidence="4">
    <location>
        <begin position="637"/>
        <end position="683"/>
    </location>
</feature>
<evidence type="ECO:0000313" key="6">
    <source>
        <dbReference type="Proteomes" id="UP001652741"/>
    </source>
</evidence>
<feature type="compositionally biased region" description="Low complexity" evidence="4">
    <location>
        <begin position="881"/>
        <end position="896"/>
    </location>
</feature>
<dbReference type="PANTHER" id="PTHR23116:SF37">
    <property type="entry name" value="WHIRLIN"/>
    <property type="match status" value="1"/>
</dbReference>
<sequence>MMSSDLEHVSLNSTTASNSGTGSGGRGLSANVRKLHNALNLLLTDFEREQFIHCLNVYHAKRNVFDLVQTLKIILNTPNKRQLLPMLRLVIPRSDQLLFDQYTSEGLYLKTDHLPLNSVNNPESFGGEVGNTANNYVPIPTTHFINPHEPQLPHDFSCFTSPEACPCPDSFSTTADGTAPQAFMQGEAVGEIRQVTLRRSKSNEGLGFSIRGGSEHGVGIYVSLVEPGSFAENEGLRVGDQIVTVNGMLFDRVSHLEAVKVLKGCKKLAMSVCSVGRIPGGYVTNNIYAWVDPHGRSVSPPSDLEQQSTLGPQQSQRRTGHTQEKTVNLNLDDGLSLGLMIRGGAEYGLGIYITGVDPGSAADHGALKVGDQLLEVNGRSFVAIPHDEAVRILKTSRHLLVKVRDVGRVPHARTVVDQTKWISSPTPPSPPPITESTASPAASRKLKSFFMWVHSFSPPTHSLVPFLLLSLHPSNQSVCQGVGPPGFQVSLEEQAFLLLTDPERQTMGYYLREYKEGHIGLEPLTMALFELFNTHAKLSLLSEVRSQVAPQELELYDGLVRHREREALKAWHGGIGSLHPAHLYSRCLHTEPSASHSHSNPATLCSAKQECSHGDIVQQDPGATTNVLPDVTLNEVQSTAESPPFFKPPSPSGPGQTQPRHTRDREREQSKRLLSRHSQSGLVFTAPTRLHQECHHKHLKAFQSFSNHQTSTSPSSDLHHTCPNPGHHNSSNPGHHNSSNPGHHNSSNPGHHNSSNPDHHNSSNPGHHNSSNPGHHNSSNPDHHNSSNPGHHNSSNPGHHNSSNPGHHNSSNPGHHNSSNPGHHTTPNPGHLTTPNPGTGHSVYPSSGNDTSMNSLHHTCQNSLHISTTTSSDHHTHQTHHGCSSSGHHSCPGSLHPKPSGPQNKEKFIKLPIFRSCSHEKPATSPGPSPGPSPCLSPCLSPCPSPCLSPFPSPCPSPCPSLSVLGPPPCSPDRPCSPCSPSLSQGGLCVMADAHRLTAEVRPEPQQRGTTLSQLSDSGQTLSEDSGVDIAEARGISKDSSPWPTKNQASQATQGPQGAQGSAVLASKQQPGSPVPILTLVRVVKNANTLGIAIEGGANTRQPLPRIVTVQKGGSAHSCGQLKVGQVILEVNGVSLRGREHRDAARIIAEAFKTKEKDHIDFLVTEFNTAVLQGL</sequence>
<feature type="region of interest" description="Disordered" evidence="4">
    <location>
        <begin position="1002"/>
        <end position="1070"/>
    </location>
</feature>
<feature type="region of interest" description="Disordered" evidence="4">
    <location>
        <begin position="706"/>
        <end position="905"/>
    </location>
</feature>